<feature type="transmembrane region" description="Helical" evidence="7">
    <location>
        <begin position="12"/>
        <end position="34"/>
    </location>
</feature>
<comment type="subcellular location">
    <subcellularLocation>
        <location evidence="1">Cell membrane</location>
    </subcellularLocation>
</comment>
<dbReference type="SUPFAM" id="SSF47170">
    <property type="entry name" value="Aspartate receptor, ligand-binding domain"/>
    <property type="match status" value="1"/>
</dbReference>
<evidence type="ECO:0000256" key="3">
    <source>
        <dbReference type="ARBA" id="ARBA00022692"/>
    </source>
</evidence>
<dbReference type="AlphaFoldDB" id="A0A609WQU1"/>
<dbReference type="InterPro" id="IPR035440">
    <property type="entry name" value="4HB_MCP_dom_sf"/>
</dbReference>
<dbReference type="CDD" id="cd19407">
    <property type="entry name" value="Tar_Tsr_sensor"/>
    <property type="match status" value="1"/>
</dbReference>
<proteinExistence type="predicted"/>
<dbReference type="GO" id="GO:0006935">
    <property type="term" value="P:chemotaxis"/>
    <property type="evidence" value="ECO:0007669"/>
    <property type="project" value="InterPro"/>
</dbReference>
<feature type="domain" description="Chemotaxis methyl-accepting receptor Tar-related ligand-binding" evidence="8">
    <location>
        <begin position="6"/>
        <end position="161"/>
    </location>
</feature>
<protein>
    <recommendedName>
        <fullName evidence="8">Chemotaxis methyl-accepting receptor Tar-related ligand-binding domain-containing protein</fullName>
    </recommendedName>
</protein>
<dbReference type="Gene3D" id="1.20.120.30">
    <property type="entry name" value="Aspartate receptor, ligand-binding domain"/>
    <property type="match status" value="1"/>
</dbReference>
<evidence type="ECO:0000256" key="4">
    <source>
        <dbReference type="ARBA" id="ARBA00022989"/>
    </source>
</evidence>
<dbReference type="GO" id="GO:0007165">
    <property type="term" value="P:signal transduction"/>
    <property type="evidence" value="ECO:0007669"/>
    <property type="project" value="UniProtKB-KW"/>
</dbReference>
<evidence type="ECO:0000256" key="7">
    <source>
        <dbReference type="SAM" id="Phobius"/>
    </source>
</evidence>
<comment type="caution">
    <text evidence="9">The sequence shown here is derived from an EMBL/GenBank/DDBJ whole genome shotgun (WGS) entry which is preliminary data.</text>
</comment>
<evidence type="ECO:0000256" key="5">
    <source>
        <dbReference type="ARBA" id="ARBA00023136"/>
    </source>
</evidence>
<evidence type="ECO:0000256" key="2">
    <source>
        <dbReference type="ARBA" id="ARBA00022475"/>
    </source>
</evidence>
<accession>A0A609WQU1</accession>
<feature type="non-terminal residue" evidence="9">
    <location>
        <position position="161"/>
    </location>
</feature>
<keyword evidence="3 7" id="KW-0812">Transmembrane</keyword>
<evidence type="ECO:0000256" key="6">
    <source>
        <dbReference type="ARBA" id="ARBA00023224"/>
    </source>
</evidence>
<reference evidence="9" key="1">
    <citation type="submission" date="2018-06" db="EMBL/GenBank/DDBJ databases">
        <authorList>
            <consortium name="GenomeTrakr network: Whole genome sequencing for foodborne pathogen traceback"/>
        </authorList>
    </citation>
    <scope>NUCLEOTIDE SEQUENCE</scope>
    <source>
        <strain evidence="9">FSIS21821682</strain>
    </source>
</reference>
<keyword evidence="6" id="KW-0807">Transducer</keyword>
<evidence type="ECO:0000256" key="1">
    <source>
        <dbReference type="ARBA" id="ARBA00004236"/>
    </source>
</evidence>
<dbReference type="InterPro" id="IPR003122">
    <property type="entry name" value="Tar_rcpt_lig-bd"/>
</dbReference>
<dbReference type="Pfam" id="PF02203">
    <property type="entry name" value="TarH"/>
    <property type="match status" value="1"/>
</dbReference>
<keyword evidence="5 7" id="KW-0472">Membrane</keyword>
<organism evidence="9">
    <name type="scientific">Salmonella enterica subsp. enterica serovar Kentucky</name>
    <dbReference type="NCBI Taxonomy" id="192955"/>
    <lineage>
        <taxon>Bacteria</taxon>
        <taxon>Pseudomonadati</taxon>
        <taxon>Pseudomonadota</taxon>
        <taxon>Gammaproteobacteria</taxon>
        <taxon>Enterobacterales</taxon>
        <taxon>Enterobacteriaceae</taxon>
        <taxon>Salmonella</taxon>
    </lineage>
</organism>
<dbReference type="EMBL" id="AAKTJV010000091">
    <property type="protein sequence ID" value="ECV4832265.1"/>
    <property type="molecule type" value="Genomic_DNA"/>
</dbReference>
<gene>
    <name evidence="9" type="ORF">DN953_25635</name>
</gene>
<evidence type="ECO:0000313" key="9">
    <source>
        <dbReference type="EMBL" id="ECV4832265.1"/>
    </source>
</evidence>
<keyword evidence="2" id="KW-1003">Cell membrane</keyword>
<sequence>MVTYLLKKLNLVVIIMSIMLFFLVFQVSTNSILLNSIKNSNFIFSKLMALSDTKSEIYSLNNELSKTRTKLLAIGATVLSNDRNSEEENNVKKQLAHIAKTLQLTSKKWEILKQKHKSDNSFKELDKKFKQLHNSLIELCNFLSAGDIKSAIKQPTQKIQD</sequence>
<dbReference type="GO" id="GO:0005886">
    <property type="term" value="C:plasma membrane"/>
    <property type="evidence" value="ECO:0007669"/>
    <property type="project" value="UniProtKB-SubCell"/>
</dbReference>
<keyword evidence="4 7" id="KW-1133">Transmembrane helix</keyword>
<evidence type="ECO:0000259" key="8">
    <source>
        <dbReference type="Pfam" id="PF02203"/>
    </source>
</evidence>
<name>A0A609WQU1_SALET</name>